<dbReference type="Proteomes" id="UP000248703">
    <property type="component" value="Unassembled WGS sequence"/>
</dbReference>
<evidence type="ECO:0000313" key="5">
    <source>
        <dbReference type="EMBL" id="RAJ15131.1"/>
    </source>
</evidence>
<dbReference type="InterPro" id="IPR004843">
    <property type="entry name" value="Calcineurin-like_PHP"/>
</dbReference>
<reference evidence="5 6" key="1">
    <citation type="submission" date="2018-06" db="EMBL/GenBank/DDBJ databases">
        <title>Genomic Encyclopedia of Archaeal and Bacterial Type Strains, Phase II (KMG-II): from individual species to whole genera.</title>
        <authorList>
            <person name="Goeker M."/>
        </authorList>
    </citation>
    <scope>NUCLEOTIDE SEQUENCE [LARGE SCALE GENOMIC DNA]</scope>
    <source>
        <strain evidence="5 6">DSM 24464</strain>
    </source>
</reference>
<feature type="domain" description="Calcineurin-like phosphoesterase" evidence="4">
    <location>
        <begin position="45"/>
        <end position="244"/>
    </location>
</feature>
<evidence type="ECO:0000256" key="1">
    <source>
        <dbReference type="ARBA" id="ARBA00022729"/>
    </source>
</evidence>
<protein>
    <submittedName>
        <fullName evidence="5">Calcineurin-like phosphoesterase family protein</fullName>
    </submittedName>
</protein>
<evidence type="ECO:0000256" key="2">
    <source>
        <dbReference type="ARBA" id="ARBA00022801"/>
    </source>
</evidence>
<feature type="chain" id="PRO_5016424255" evidence="3">
    <location>
        <begin position="24"/>
        <end position="1236"/>
    </location>
</feature>
<comment type="caution">
    <text evidence="5">The sequence shown here is derived from an EMBL/GenBank/DDBJ whole genome shotgun (WGS) entry which is preliminary data.</text>
</comment>
<feature type="signal peptide" evidence="3">
    <location>
        <begin position="1"/>
        <end position="23"/>
    </location>
</feature>
<dbReference type="PANTHER" id="PTHR10161">
    <property type="entry name" value="TARTRATE-RESISTANT ACID PHOSPHATASE TYPE 5"/>
    <property type="match status" value="1"/>
</dbReference>
<dbReference type="PANTHER" id="PTHR10161:SF14">
    <property type="entry name" value="TARTRATE-RESISTANT ACID PHOSPHATASE TYPE 5"/>
    <property type="match status" value="1"/>
</dbReference>
<evidence type="ECO:0000313" key="6">
    <source>
        <dbReference type="Proteomes" id="UP000248703"/>
    </source>
</evidence>
<dbReference type="Pfam" id="PF00149">
    <property type="entry name" value="Metallophos"/>
    <property type="match status" value="1"/>
</dbReference>
<sequence>MTKNNIILTFVFAFLLTNCASFEAQYKDENPVINPIPDKPIHKTFYLIGDAGKSPKDGYSKGLLAFKDLIKNTDTKNDYAVFLGDNIYPSGLPDKDHESYEDAKSKLQSQVDAVKDFKGEVLFVPGNHDWYSDGLDGLKNQEKFIEDALGKNTFQPEDGCPLEVIEVSDKIELIVIDTQWYLENWNKHPTINDECEIKTRERFLLELEGEFKKAQNKTVIVAMHHPMYTNGTHGGFFTSDKHLYPTQKKIPLPIIASFLTQVRTQGGVSIQDRYNERYNKMMNRIETLALEYDNIIFASGHEHSLQYIENDGIKQIVSGSGAKKSGATLSNNGLFAYGNQGFATFTVFKDGSGYVSFYAEENNKAKLLYTKQIFEEDEPEYDISQLPETFPSTMKASIYTKDETDKSDVYEALFGDKYRELYSKKVEVPVATLDTLYGGLEIVREGGGHQTRSLRLQTKDGRQLNMRALRKSATQYLQTVIFKETYLEDDFDKTKVEELILDFYTAAHPYAFIVVPDLSHAAEIYHTNPKLFFIPKHKHLKDYNRDFGGELYLIEERPEDNYTDERNFGYADDIESTHDIIKKVRKDEKYKIDENAFVRARLFDMLLGDWDRHQDQWRWAQFDQENGDKLYKPIPRDRDQVFSNFDGALLDIMRVISGSTKQLQVYDGELKDIKWMNSAGIKLDKVLIQQSGKDVWLKQAQFLQDNVTDEVIDLAFSKVPEEVKDETLEQIKIYLKQRRGNLKDIAERYYNYLNELVVLTGTDKDDYIEVKRIGDNDTQVIISRIKDGKKADVIVDRTFNKDVTKELWIYALDDDDVIEVTGKANNLIFTRIIGGQNNDEYIIKNGRRVRVYDHKSKPNTITENNGAKINFTDIYNNNLFDFQKNIVRTGVITPSLGFNPDDGLKVGIGLIKTTKGFSRNPFSQEHRFNGGYFFATDGFSLKYDGEFANLFGEWNLHLSGQLTSENFTNNFFGYGNETVNNDDALDLDYNRIKTSIYAASVGVLKKGNFGSDFGIKLMLDAIEIGETPDRFIETLEPSTTNADFYSRRLFTGVEGNFNYKSFDNISIPTRGMTFGLDIGAKTEPENTKYTYGYINSELGFYNALITNRKLVLKTDVRTQLRFGNDLIFYQAANIGGGNGLRGYRLQRFTGQNSLTGSADVRYSFDKFKTKALPLQLGIFVGTDVGRVWSRNEDSKIWHNDYGGGFWVTAANSLSGTFNFFNSEEGLRFSFGFGLNF</sequence>
<dbReference type="Gene3D" id="3.60.21.10">
    <property type="match status" value="1"/>
</dbReference>
<evidence type="ECO:0000259" key="4">
    <source>
        <dbReference type="Pfam" id="PF00149"/>
    </source>
</evidence>
<evidence type="ECO:0000256" key="3">
    <source>
        <dbReference type="SAM" id="SignalP"/>
    </source>
</evidence>
<dbReference type="InterPro" id="IPR029052">
    <property type="entry name" value="Metallo-depent_PP-like"/>
</dbReference>
<dbReference type="InterPro" id="IPR051558">
    <property type="entry name" value="Metallophosphoesterase_PAP"/>
</dbReference>
<name>A0A327REK3_9FLAO</name>
<dbReference type="AlphaFoldDB" id="A0A327REK3"/>
<dbReference type="OrthoDB" id="333971at2"/>
<gene>
    <name evidence="5" type="ORF">LY08_01482</name>
</gene>
<dbReference type="RefSeq" id="WP_111659798.1">
    <property type="nucleotide sequence ID" value="NZ_QLLO01000004.1"/>
</dbReference>
<keyword evidence="2" id="KW-0378">Hydrolase</keyword>
<dbReference type="GO" id="GO:0016787">
    <property type="term" value="F:hydrolase activity"/>
    <property type="evidence" value="ECO:0007669"/>
    <property type="project" value="UniProtKB-KW"/>
</dbReference>
<accession>A0A327REK3</accession>
<keyword evidence="6" id="KW-1185">Reference proteome</keyword>
<keyword evidence="1 3" id="KW-0732">Signal</keyword>
<proteinExistence type="predicted"/>
<dbReference type="SUPFAM" id="SSF56300">
    <property type="entry name" value="Metallo-dependent phosphatases"/>
    <property type="match status" value="1"/>
</dbReference>
<dbReference type="Gene3D" id="2.40.160.50">
    <property type="entry name" value="membrane protein fhac: a member of the omp85/tpsb transporter family"/>
    <property type="match status" value="1"/>
</dbReference>
<organism evidence="5 6">
    <name type="scientific">Olleya aquimaris</name>
    <dbReference type="NCBI Taxonomy" id="639310"/>
    <lineage>
        <taxon>Bacteria</taxon>
        <taxon>Pseudomonadati</taxon>
        <taxon>Bacteroidota</taxon>
        <taxon>Flavobacteriia</taxon>
        <taxon>Flavobacteriales</taxon>
        <taxon>Flavobacteriaceae</taxon>
    </lineage>
</organism>
<dbReference type="EMBL" id="QLLO01000004">
    <property type="protein sequence ID" value="RAJ15131.1"/>
    <property type="molecule type" value="Genomic_DNA"/>
</dbReference>